<dbReference type="Proteomes" id="UP000887226">
    <property type="component" value="Unassembled WGS sequence"/>
</dbReference>
<organism evidence="1 2">
    <name type="scientific">Calycina marina</name>
    <dbReference type="NCBI Taxonomy" id="1763456"/>
    <lineage>
        <taxon>Eukaryota</taxon>
        <taxon>Fungi</taxon>
        <taxon>Dikarya</taxon>
        <taxon>Ascomycota</taxon>
        <taxon>Pezizomycotina</taxon>
        <taxon>Leotiomycetes</taxon>
        <taxon>Helotiales</taxon>
        <taxon>Pezizellaceae</taxon>
        <taxon>Calycina</taxon>
    </lineage>
</organism>
<gene>
    <name evidence="1" type="ORF">BJ878DRAFT_175605</name>
</gene>
<protein>
    <submittedName>
        <fullName evidence="1">Uncharacterized protein</fullName>
    </submittedName>
</protein>
<name>A0A9P8CD96_9HELO</name>
<evidence type="ECO:0000313" key="1">
    <source>
        <dbReference type="EMBL" id="KAG9242370.1"/>
    </source>
</evidence>
<evidence type="ECO:0000313" key="2">
    <source>
        <dbReference type="Proteomes" id="UP000887226"/>
    </source>
</evidence>
<proteinExistence type="predicted"/>
<reference evidence="1" key="1">
    <citation type="journal article" date="2021" name="IMA Fungus">
        <title>Genomic characterization of three marine fungi, including Emericellopsis atlantica sp. nov. with signatures of a generalist lifestyle and marine biomass degradation.</title>
        <authorList>
            <person name="Hagestad O.C."/>
            <person name="Hou L."/>
            <person name="Andersen J.H."/>
            <person name="Hansen E.H."/>
            <person name="Altermark B."/>
            <person name="Li C."/>
            <person name="Kuhnert E."/>
            <person name="Cox R.J."/>
            <person name="Crous P.W."/>
            <person name="Spatafora J.W."/>
            <person name="Lail K."/>
            <person name="Amirebrahimi M."/>
            <person name="Lipzen A."/>
            <person name="Pangilinan J."/>
            <person name="Andreopoulos W."/>
            <person name="Hayes R.D."/>
            <person name="Ng V."/>
            <person name="Grigoriev I.V."/>
            <person name="Jackson S.A."/>
            <person name="Sutton T.D.S."/>
            <person name="Dobson A.D.W."/>
            <person name="Rama T."/>
        </authorList>
    </citation>
    <scope>NUCLEOTIDE SEQUENCE</scope>
    <source>
        <strain evidence="1">TRa3180A</strain>
    </source>
</reference>
<sequence>MTFEATLGHSIPFNFADGYFVVEDESALSQLFQQHLSRYIVRYAEMKFDTKKYLERRFPDLDRLQCLVIGTSTGAISQRSYSHFSFYARQLKELIGVFSGLEPETGARMTTLKLASIGWHDTVICEWLFCLRGLACDKIYPRVRTLCMNYENVPCVYRFLNVWVFATHSNKDSEGASSVPARKNMYELMIERHGFANIIRGEAASLLIDLKVGEALTDGSRSARVLSNDGLFDLAYEDSIEVNHSGG</sequence>
<keyword evidence="2" id="KW-1185">Reference proteome</keyword>
<dbReference type="EMBL" id="MU254080">
    <property type="protein sequence ID" value="KAG9242370.1"/>
    <property type="molecule type" value="Genomic_DNA"/>
</dbReference>
<accession>A0A9P8CD96</accession>
<comment type="caution">
    <text evidence="1">The sequence shown here is derived from an EMBL/GenBank/DDBJ whole genome shotgun (WGS) entry which is preliminary data.</text>
</comment>
<dbReference type="AlphaFoldDB" id="A0A9P8CD96"/>